<feature type="transmembrane region" description="Helical" evidence="1">
    <location>
        <begin position="127"/>
        <end position="153"/>
    </location>
</feature>
<dbReference type="EMBL" id="CP134879">
    <property type="protein sequence ID" value="WNM23906.1"/>
    <property type="molecule type" value="Genomic_DNA"/>
</dbReference>
<feature type="transmembrane region" description="Helical" evidence="1">
    <location>
        <begin position="196"/>
        <end position="215"/>
    </location>
</feature>
<organism evidence="2 3">
    <name type="scientific">Demequina capsici</name>
    <dbReference type="NCBI Taxonomy" id="3075620"/>
    <lineage>
        <taxon>Bacteria</taxon>
        <taxon>Bacillati</taxon>
        <taxon>Actinomycetota</taxon>
        <taxon>Actinomycetes</taxon>
        <taxon>Micrococcales</taxon>
        <taxon>Demequinaceae</taxon>
        <taxon>Demequina</taxon>
    </lineage>
</organism>
<dbReference type="Proteomes" id="UP001304125">
    <property type="component" value="Chromosome"/>
</dbReference>
<keyword evidence="1" id="KW-0472">Membrane</keyword>
<keyword evidence="1" id="KW-1133">Transmembrane helix</keyword>
<evidence type="ECO:0000256" key="1">
    <source>
        <dbReference type="SAM" id="Phobius"/>
    </source>
</evidence>
<feature type="transmembrane region" description="Helical" evidence="1">
    <location>
        <begin position="294"/>
        <end position="313"/>
    </location>
</feature>
<evidence type="ECO:0000313" key="3">
    <source>
        <dbReference type="Proteomes" id="UP001304125"/>
    </source>
</evidence>
<dbReference type="Pfam" id="PF12679">
    <property type="entry name" value="ABC2_membrane_2"/>
    <property type="match status" value="1"/>
</dbReference>
<dbReference type="GO" id="GO:0140359">
    <property type="term" value="F:ABC-type transporter activity"/>
    <property type="evidence" value="ECO:0007669"/>
    <property type="project" value="InterPro"/>
</dbReference>
<dbReference type="PANTHER" id="PTHR43471">
    <property type="entry name" value="ABC TRANSPORTER PERMEASE"/>
    <property type="match status" value="1"/>
</dbReference>
<proteinExistence type="predicted"/>
<dbReference type="AlphaFoldDB" id="A0AA96F8F0"/>
<reference evidence="2 3" key="1">
    <citation type="submission" date="2023-09" db="EMBL/GenBank/DDBJ databases">
        <title>Demequina sp. a novel bacteria isolated from Capsicum annuum.</title>
        <authorList>
            <person name="Humaira Z."/>
            <person name="Lee J."/>
            <person name="Cho D."/>
        </authorList>
    </citation>
    <scope>NUCLEOTIDE SEQUENCE [LARGE SCALE GENOMIC DNA]</scope>
    <source>
        <strain evidence="2 3">OYTSA14</strain>
    </source>
</reference>
<dbReference type="RefSeq" id="WP_313497181.1">
    <property type="nucleotide sequence ID" value="NZ_CP134879.1"/>
</dbReference>
<feature type="transmembrane region" description="Helical" evidence="1">
    <location>
        <begin position="20"/>
        <end position="41"/>
    </location>
</feature>
<keyword evidence="3" id="KW-1185">Reference proteome</keyword>
<gene>
    <name evidence="2" type="ORF">RN606_11135</name>
</gene>
<dbReference type="GO" id="GO:0005886">
    <property type="term" value="C:plasma membrane"/>
    <property type="evidence" value="ECO:0007669"/>
    <property type="project" value="UniProtKB-SubCell"/>
</dbReference>
<evidence type="ECO:0000313" key="2">
    <source>
        <dbReference type="EMBL" id="WNM23906.1"/>
    </source>
</evidence>
<feature type="transmembrane region" description="Helical" evidence="1">
    <location>
        <begin position="83"/>
        <end position="100"/>
    </location>
</feature>
<keyword evidence="1" id="KW-0812">Transmembrane</keyword>
<feature type="transmembrane region" description="Helical" evidence="1">
    <location>
        <begin position="165"/>
        <end position="189"/>
    </location>
</feature>
<sequence>MSELLTLARKELLDLRRDRIVWIVLGTLGIAVVLSVIVASLDYRAQLADYEAYVAQVTASGSGVTPAAPQLFPLQLLRGGMEYVEVLAALFALMIGYGSIAKERSRGTVDLLLTRARSGTSIVMGKLLGLAILWAAIMAAIVVIALVAVAAVGGATIGLHEIARMTLAGVAGWVYVLFWSSVAVAVTTLTRNSTGALLTLLVAWLVVVLVIPQIGDTMDPDNQIPGGLFKALAIAKADEHAVLAHFSTYESARNGLEVSSISKLYERFTFATLGIKEIYNGQSLAVVWDGTFRYVYGAFAFTAAALTFAAASGRRIHTLRRS</sequence>
<protein>
    <submittedName>
        <fullName evidence="2">ABC transporter permease subunit</fullName>
    </submittedName>
</protein>
<dbReference type="PANTHER" id="PTHR43471:SF1">
    <property type="entry name" value="ABC TRANSPORTER PERMEASE PROTEIN NOSY-RELATED"/>
    <property type="match status" value="1"/>
</dbReference>
<accession>A0AA96F8F0</accession>
<name>A0AA96F8F0_9MICO</name>